<feature type="compositionally biased region" description="Low complexity" evidence="1">
    <location>
        <begin position="143"/>
        <end position="161"/>
    </location>
</feature>
<reference evidence="2 3" key="1">
    <citation type="journal article" date="2011" name="J. Gen. Appl. Microbiol.">
        <title>Draft genome sequencing of the enigmatic yeast Saitoella complicata.</title>
        <authorList>
            <person name="Nishida H."/>
            <person name="Hamamoto M."/>
            <person name="Sugiyama J."/>
        </authorList>
    </citation>
    <scope>NUCLEOTIDE SEQUENCE [LARGE SCALE GENOMIC DNA]</scope>
    <source>
        <strain evidence="2 3">NRRL Y-17804</strain>
    </source>
</reference>
<organism evidence="2 3">
    <name type="scientific">Saitoella complicata (strain BCRC 22490 / CBS 7301 / JCM 7358 / NBRC 10748 / NRRL Y-17804)</name>
    <dbReference type="NCBI Taxonomy" id="698492"/>
    <lineage>
        <taxon>Eukaryota</taxon>
        <taxon>Fungi</taxon>
        <taxon>Dikarya</taxon>
        <taxon>Ascomycota</taxon>
        <taxon>Taphrinomycotina</taxon>
        <taxon>Taphrinomycotina incertae sedis</taxon>
        <taxon>Saitoella</taxon>
    </lineage>
</organism>
<gene>
    <name evidence="2" type="ORF">G7K_4504-t1</name>
</gene>
<evidence type="ECO:0000256" key="1">
    <source>
        <dbReference type="SAM" id="MobiDB-lite"/>
    </source>
</evidence>
<evidence type="ECO:0000313" key="2">
    <source>
        <dbReference type="EMBL" id="GAO50377.1"/>
    </source>
</evidence>
<comment type="caution">
    <text evidence="2">The sequence shown here is derived from an EMBL/GenBank/DDBJ whole genome shotgun (WGS) entry which is preliminary data.</text>
</comment>
<accession>A0A0E9NKJ1</accession>
<feature type="region of interest" description="Disordered" evidence="1">
    <location>
        <begin position="143"/>
        <end position="167"/>
    </location>
</feature>
<proteinExistence type="predicted"/>
<keyword evidence="3" id="KW-1185">Reference proteome</keyword>
<dbReference type="Proteomes" id="UP000033140">
    <property type="component" value="Unassembled WGS sequence"/>
</dbReference>
<name>A0A0E9NKJ1_SAICN</name>
<protein>
    <submittedName>
        <fullName evidence="2">Uncharacterized protein</fullName>
    </submittedName>
</protein>
<reference evidence="2 3" key="3">
    <citation type="journal article" date="2015" name="Genome Announc.">
        <title>Draft Genome Sequence of the Archiascomycetous Yeast Saitoella complicata.</title>
        <authorList>
            <person name="Yamauchi K."/>
            <person name="Kondo S."/>
            <person name="Hamamoto M."/>
            <person name="Takahashi Y."/>
            <person name="Ogura Y."/>
            <person name="Hayashi T."/>
            <person name="Nishida H."/>
        </authorList>
    </citation>
    <scope>NUCLEOTIDE SEQUENCE [LARGE SCALE GENOMIC DNA]</scope>
    <source>
        <strain evidence="2 3">NRRL Y-17804</strain>
    </source>
</reference>
<dbReference type="AlphaFoldDB" id="A0A0E9NKJ1"/>
<dbReference type="EMBL" id="BACD03000032">
    <property type="protein sequence ID" value="GAO50377.1"/>
    <property type="molecule type" value="Genomic_DNA"/>
</dbReference>
<evidence type="ECO:0000313" key="3">
    <source>
        <dbReference type="Proteomes" id="UP000033140"/>
    </source>
</evidence>
<reference evidence="2 3" key="2">
    <citation type="journal article" date="2014" name="J. Gen. Appl. Microbiol.">
        <title>The early diverging ascomycetous budding yeast Saitoella complicata has three histone deacetylases belonging to the Clr6, Hos2, and Rpd3 lineages.</title>
        <authorList>
            <person name="Nishida H."/>
            <person name="Matsumoto T."/>
            <person name="Kondo S."/>
            <person name="Hamamoto M."/>
            <person name="Yoshikawa H."/>
        </authorList>
    </citation>
    <scope>NUCLEOTIDE SEQUENCE [LARGE SCALE GENOMIC DNA]</scope>
    <source>
        <strain evidence="2 3">NRRL Y-17804</strain>
    </source>
</reference>
<sequence>MGKFFLHGKLKLIARDSHFAPLALRAHRKSTPSSATAAVELHPFTRASTSLLNARNPYKHVYSQPQGFPSRRRPALSADLGLGSAGFPLQAVEEGCQRGYQDLEPCLLRSCCTCLCCVRTRTFPTSSFPPSLLLVVLAVSPVPSSLAPSPPTRLLSSGLRSRPSKTPSSACWCKKLRRNWISGVLRRFMDIRIDI</sequence>